<evidence type="ECO:0000313" key="4">
    <source>
        <dbReference type="EMBL" id="MBL0004638.1"/>
    </source>
</evidence>
<evidence type="ECO:0000313" key="5">
    <source>
        <dbReference type="Proteomes" id="UP000718281"/>
    </source>
</evidence>
<dbReference type="InterPro" id="IPR013780">
    <property type="entry name" value="Glyco_hydro_b"/>
</dbReference>
<keyword evidence="2" id="KW-0378">Hydrolase</keyword>
<dbReference type="EMBL" id="JADIXZ010000006">
    <property type="protein sequence ID" value="MBK6301983.1"/>
    <property type="molecule type" value="Genomic_DNA"/>
</dbReference>
<dbReference type="GO" id="GO:0016787">
    <property type="term" value="F:hydrolase activity"/>
    <property type="evidence" value="ECO:0007669"/>
    <property type="project" value="UniProtKB-KW"/>
</dbReference>
<dbReference type="Proteomes" id="UP000726105">
    <property type="component" value="Unassembled WGS sequence"/>
</dbReference>
<evidence type="ECO:0000256" key="1">
    <source>
        <dbReference type="ARBA" id="ARBA00022729"/>
    </source>
</evidence>
<dbReference type="EMBL" id="JADKGK010000020">
    <property type="protein sequence ID" value="MBL0004638.1"/>
    <property type="molecule type" value="Genomic_DNA"/>
</dbReference>
<dbReference type="InterPro" id="IPR025092">
    <property type="entry name" value="Glyco_hydro_66"/>
</dbReference>
<dbReference type="InterPro" id="IPR017853">
    <property type="entry name" value="GH"/>
</dbReference>
<evidence type="ECO:0000313" key="3">
    <source>
        <dbReference type="EMBL" id="MBK7274638.1"/>
    </source>
</evidence>
<dbReference type="Proteomes" id="UP000718281">
    <property type="component" value="Unassembled WGS sequence"/>
</dbReference>
<dbReference type="Proteomes" id="UP000886632">
    <property type="component" value="Unassembled WGS sequence"/>
</dbReference>
<proteinExistence type="predicted"/>
<evidence type="ECO:0000313" key="6">
    <source>
        <dbReference type="Proteomes" id="UP000726105"/>
    </source>
</evidence>
<dbReference type="EMBL" id="JADJIB010000010">
    <property type="protein sequence ID" value="MBK7274638.1"/>
    <property type="molecule type" value="Genomic_DNA"/>
</dbReference>
<dbReference type="Gene3D" id="2.60.40.1180">
    <property type="entry name" value="Golgi alpha-mannosidase II"/>
    <property type="match status" value="1"/>
</dbReference>
<dbReference type="Gene3D" id="3.20.20.80">
    <property type="entry name" value="Glycosidases"/>
    <property type="match status" value="1"/>
</dbReference>
<gene>
    <name evidence="2" type="ORF">IPF40_13405</name>
    <name evidence="3" type="ORF">IPI13_16280</name>
    <name evidence="4" type="ORF">IPP00_11820</name>
</gene>
<name>A0A935CEH4_9MICO</name>
<organism evidence="2 5">
    <name type="scientific">Candidatus Phosphoribacter hodrii</name>
    <dbReference type="NCBI Taxonomy" id="2953743"/>
    <lineage>
        <taxon>Bacteria</taxon>
        <taxon>Bacillati</taxon>
        <taxon>Actinomycetota</taxon>
        <taxon>Actinomycetes</taxon>
        <taxon>Micrococcales</taxon>
        <taxon>Dermatophilaceae</taxon>
        <taxon>Candidatus Phosphoribacter</taxon>
    </lineage>
</organism>
<reference evidence="5 6" key="1">
    <citation type="submission" date="2020-10" db="EMBL/GenBank/DDBJ databases">
        <title>Connecting structure to function with the recovery of over 1000 high-quality activated sludge metagenome-assembled genomes encoding full-length rRNA genes using long-read sequencing.</title>
        <authorList>
            <person name="Singleton C.M."/>
            <person name="Petriglieri F."/>
            <person name="Kristensen J.M."/>
            <person name="Kirkegaard R.H."/>
            <person name="Michaelsen T.Y."/>
            <person name="Andersen M.H."/>
            <person name="Karst S.M."/>
            <person name="Dueholm M.S."/>
            <person name="Nielsen P.H."/>
            <person name="Albertsen M."/>
        </authorList>
    </citation>
    <scope>NUCLEOTIDE SEQUENCE [LARGE SCALE GENOMIC DNA]</scope>
    <source>
        <strain evidence="2">AalE_18-Q3-R2-46_BAT3C.188</strain>
        <strain evidence="3">Ega_18-Q3-R5-49_MAXAC.001</strain>
        <strain evidence="4">Ribe_18-Q3-R11-54_MAXAC.001</strain>
    </source>
</reference>
<comment type="caution">
    <text evidence="2">The sequence shown here is derived from an EMBL/GenBank/DDBJ whole genome shotgun (WGS) entry which is preliminary data.</text>
</comment>
<keyword evidence="1" id="KW-0732">Signal</keyword>
<accession>A0A935CEH4</accession>
<dbReference type="SUPFAM" id="SSF51445">
    <property type="entry name" value="(Trans)glycosidases"/>
    <property type="match status" value="1"/>
</dbReference>
<sequence>MTTPNHPTVLPTRSLFRATDRVAVEIRDLRQSAELTVHRDGAVLSSHPVSSAGVIPLGELEPGSYGISLRAGDQQIARSAVQIAGSGGDRGILRYAFVADYRPDRSVADLAAVADNLRRLHITGVQFYDWAYRHADLLGGGERYADALGSPVDLGTVRALIATCHEVGADALGYAAVYGVGNDEWPAWESLAITDADGTAYGLGDFLRLVDPGAPTWLYHFGNDLAEALAQCGFDGFHLDQYGYPKVALRTDGTRVDLTESFVHLIESVRERVPGARLVFNNVNDFPTWASAQAPQDAVYIEVWEPHSTHAALAQVIGRARSVAGGRPVVIAAYQQVYAVAPREEADRATALTMATVFSHGATHLLAGEADRILVDPYYVRNHVAEPGTVDLLARYYDFLTEHHDLLIPSGIVEVTGSYAASYNDDLDVSYAAATVSGTARPGVVWRRITAVGDALVVHLINLSGATDCRWDAPQGPPGTPGAGTLRMRRVGPDVPAVYAADPDASGHLEPLVVAVDGTHATVHLPPLATWQMIVVRSR</sequence>
<dbReference type="Pfam" id="PF13199">
    <property type="entry name" value="Glyco_hydro_66"/>
    <property type="match status" value="1"/>
</dbReference>
<dbReference type="AlphaFoldDB" id="A0A935CEH4"/>
<dbReference type="CDD" id="cd14745">
    <property type="entry name" value="GH66"/>
    <property type="match status" value="1"/>
</dbReference>
<evidence type="ECO:0000313" key="2">
    <source>
        <dbReference type="EMBL" id="MBK6301983.1"/>
    </source>
</evidence>
<protein>
    <submittedName>
        <fullName evidence="2">Glycoside hydrolase family 66 protein</fullName>
    </submittedName>
</protein>